<feature type="region of interest" description="Disordered" evidence="1">
    <location>
        <begin position="1492"/>
        <end position="1528"/>
    </location>
</feature>
<feature type="region of interest" description="Disordered" evidence="1">
    <location>
        <begin position="981"/>
        <end position="1035"/>
    </location>
</feature>
<organism evidence="3 4">
    <name type="scientific">Octopus sinensis</name>
    <name type="common">East Asian common octopus</name>
    <dbReference type="NCBI Taxonomy" id="2607531"/>
    <lineage>
        <taxon>Eukaryota</taxon>
        <taxon>Metazoa</taxon>
        <taxon>Spiralia</taxon>
        <taxon>Lophotrochozoa</taxon>
        <taxon>Mollusca</taxon>
        <taxon>Cephalopoda</taxon>
        <taxon>Coleoidea</taxon>
        <taxon>Octopodiformes</taxon>
        <taxon>Octopoda</taxon>
        <taxon>Incirrata</taxon>
        <taxon>Octopodidae</taxon>
        <taxon>Octopus</taxon>
    </lineage>
</organism>
<feature type="compositionally biased region" description="Polar residues" evidence="1">
    <location>
        <begin position="464"/>
        <end position="484"/>
    </location>
</feature>
<proteinExistence type="predicted"/>
<feature type="region of interest" description="Disordered" evidence="1">
    <location>
        <begin position="1718"/>
        <end position="1805"/>
    </location>
</feature>
<dbReference type="GO" id="GO:0031410">
    <property type="term" value="C:cytoplasmic vesicle"/>
    <property type="evidence" value="ECO:0007669"/>
    <property type="project" value="TreeGrafter"/>
</dbReference>
<feature type="region of interest" description="Disordered" evidence="1">
    <location>
        <begin position="107"/>
        <end position="142"/>
    </location>
</feature>
<dbReference type="PANTHER" id="PTHR15591">
    <property type="entry name" value="RUN AND SH3 DOMAIN CONTAINING"/>
    <property type="match status" value="1"/>
</dbReference>
<feature type="region of interest" description="Disordered" evidence="1">
    <location>
        <begin position="611"/>
        <end position="634"/>
    </location>
</feature>
<feature type="compositionally biased region" description="Polar residues" evidence="1">
    <location>
        <begin position="1959"/>
        <end position="1970"/>
    </location>
</feature>
<dbReference type="SUPFAM" id="SSF50044">
    <property type="entry name" value="SH3-domain"/>
    <property type="match status" value="1"/>
</dbReference>
<dbReference type="CDD" id="cd17685">
    <property type="entry name" value="RUN_RUSC"/>
    <property type="match status" value="1"/>
</dbReference>
<dbReference type="InterPro" id="IPR036028">
    <property type="entry name" value="SH3-like_dom_sf"/>
</dbReference>
<feature type="region of interest" description="Disordered" evidence="1">
    <location>
        <begin position="464"/>
        <end position="485"/>
    </location>
</feature>
<feature type="region of interest" description="Disordered" evidence="1">
    <location>
        <begin position="564"/>
        <end position="590"/>
    </location>
</feature>
<feature type="compositionally biased region" description="Basic and acidic residues" evidence="1">
    <location>
        <begin position="1863"/>
        <end position="1876"/>
    </location>
</feature>
<feature type="compositionally biased region" description="Polar residues" evidence="1">
    <location>
        <begin position="1748"/>
        <end position="1759"/>
    </location>
</feature>
<dbReference type="RefSeq" id="XP_029645013.1">
    <property type="nucleotide sequence ID" value="XM_029789153.2"/>
</dbReference>
<feature type="region of interest" description="Disordered" evidence="1">
    <location>
        <begin position="1608"/>
        <end position="1669"/>
    </location>
</feature>
<dbReference type="InterPro" id="IPR037213">
    <property type="entry name" value="Run_dom_sf"/>
</dbReference>
<feature type="compositionally biased region" description="Polar residues" evidence="1">
    <location>
        <begin position="114"/>
        <end position="123"/>
    </location>
</feature>
<protein>
    <submittedName>
        <fullName evidence="4">Uncharacterized protein LOC115219087 isoform X1</fullName>
    </submittedName>
</protein>
<dbReference type="PANTHER" id="PTHR15591:SF16">
    <property type="entry name" value="FARNESYL PYROPHOSPHATE SYNTHASE"/>
    <property type="match status" value="1"/>
</dbReference>
<gene>
    <name evidence="4" type="primary">LOC115219087</name>
</gene>
<dbReference type="SMART" id="SM00593">
    <property type="entry name" value="RUN"/>
    <property type="match status" value="1"/>
</dbReference>
<evidence type="ECO:0000259" key="2">
    <source>
        <dbReference type="PROSITE" id="PS50826"/>
    </source>
</evidence>
<feature type="compositionally biased region" description="Basic and acidic residues" evidence="1">
    <location>
        <begin position="1272"/>
        <end position="1283"/>
    </location>
</feature>
<feature type="compositionally biased region" description="Low complexity" evidence="1">
    <location>
        <begin position="995"/>
        <end position="1007"/>
    </location>
</feature>
<dbReference type="PROSITE" id="PS50826">
    <property type="entry name" value="RUN"/>
    <property type="match status" value="1"/>
</dbReference>
<feature type="compositionally biased region" description="Basic and acidic residues" evidence="1">
    <location>
        <begin position="1016"/>
        <end position="1033"/>
    </location>
</feature>
<evidence type="ECO:0000313" key="3">
    <source>
        <dbReference type="Proteomes" id="UP000515154"/>
    </source>
</evidence>
<dbReference type="Gene3D" id="1.20.58.900">
    <property type="match status" value="1"/>
</dbReference>
<dbReference type="KEGG" id="osn:115219087"/>
<feature type="region of interest" description="Disordered" evidence="1">
    <location>
        <begin position="1200"/>
        <end position="1298"/>
    </location>
</feature>
<feature type="compositionally biased region" description="Acidic residues" evidence="1">
    <location>
        <begin position="571"/>
        <end position="586"/>
    </location>
</feature>
<feature type="region of interest" description="Disordered" evidence="1">
    <location>
        <begin position="1851"/>
        <end position="1924"/>
    </location>
</feature>
<dbReference type="InterPro" id="IPR047343">
    <property type="entry name" value="RUSC1_2"/>
</dbReference>
<dbReference type="Proteomes" id="UP000515154">
    <property type="component" value="Linkage group LG14"/>
</dbReference>
<feature type="compositionally biased region" description="Polar residues" evidence="1">
    <location>
        <begin position="1492"/>
        <end position="1501"/>
    </location>
</feature>
<feature type="compositionally biased region" description="Polar residues" evidence="1">
    <location>
        <begin position="1877"/>
        <end position="1897"/>
    </location>
</feature>
<feature type="compositionally biased region" description="Polar residues" evidence="1">
    <location>
        <begin position="1232"/>
        <end position="1253"/>
    </location>
</feature>
<feature type="compositionally biased region" description="Low complexity" evidence="1">
    <location>
        <begin position="1618"/>
        <end position="1632"/>
    </location>
</feature>
<feature type="region of interest" description="Disordered" evidence="1">
    <location>
        <begin position="1939"/>
        <end position="1972"/>
    </location>
</feature>
<keyword evidence="3" id="KW-1185">Reference proteome</keyword>
<evidence type="ECO:0000256" key="1">
    <source>
        <dbReference type="SAM" id="MobiDB-lite"/>
    </source>
</evidence>
<feature type="compositionally biased region" description="Basic and acidic residues" evidence="1">
    <location>
        <begin position="1640"/>
        <end position="1666"/>
    </location>
</feature>
<feature type="compositionally biased region" description="Polar residues" evidence="1">
    <location>
        <begin position="620"/>
        <end position="634"/>
    </location>
</feature>
<reference evidence="4" key="1">
    <citation type="submission" date="2025-08" db="UniProtKB">
        <authorList>
            <consortium name="RefSeq"/>
        </authorList>
    </citation>
    <scope>IDENTIFICATION</scope>
</reference>
<feature type="domain" description="RUN" evidence="2">
    <location>
        <begin position="1337"/>
        <end position="1484"/>
    </location>
</feature>
<feature type="compositionally biased region" description="Polar residues" evidence="1">
    <location>
        <begin position="1508"/>
        <end position="1526"/>
    </location>
</feature>
<dbReference type="SUPFAM" id="SSF140741">
    <property type="entry name" value="RUN domain-like"/>
    <property type="match status" value="1"/>
</dbReference>
<accession>A0A6P7T2M0</accession>
<dbReference type="InterPro" id="IPR004012">
    <property type="entry name" value="Run_dom"/>
</dbReference>
<feature type="compositionally biased region" description="Basic and acidic residues" evidence="1">
    <location>
        <begin position="1732"/>
        <end position="1747"/>
    </location>
</feature>
<evidence type="ECO:0000313" key="4">
    <source>
        <dbReference type="RefSeq" id="XP_029645013.1"/>
    </source>
</evidence>
<name>A0A6P7T2M0_9MOLL</name>
<dbReference type="Pfam" id="PF02759">
    <property type="entry name" value="RUN"/>
    <property type="match status" value="1"/>
</dbReference>
<sequence>MGIVFITHEDVKSVSRQTPWRLLAGDKPWRILSPAKEGNNMGFSLNFHEMYQNQTNTMPDVVDHHGNKQALTSGSNFLDSEMNNSIVGTKKSTGVCAEPAANVPSKLTWKDLSPTKQKNLSPHSSSSSGGSSGEENPASGVIWGEDSEVNKNQLVTWKQLSPTKLSPPIDYEPDSGYSSNEVNHKIKGTTELCNSYIMATQQKPMKTSSGSTSNESPEDALEYFYDEDFSVQFEPNLSNPQINLDDIGRDEMFILPQMLNGSYLSFESLKSSSDATPAPFEDQCELEFSDNQNSMEISTSERDMMCSSEMLELSSDPLFTPTPTSEAPPCHLLNDSLDHGHKSGDLQISKSSMDPNQSVDGKLVIDCYPRKENYCLSFVGSQSKTSSSEAEISLTPLRTHESDDNESGVHHYCTSSGEGAEDVFANSFHYCRDGEVSAKCPPLLRLLRSDTTAKTRFVGQLTSLPETNQEAENESTSSGMSECSGQGRIISHSLPRNGCSMQTFSSLKNKVGSHSRPKTMVSWKQIKTMYRKGKQLSNQNSGGKSCSMPDLCLRTWQKVAAEKKKGLESSKEEEEEEEEEEEDDEKAENKRYSATLVELYQRMKAMGKASSPDIHIPGWSLNSSTSSRPGSGQWSVNSDDKLYINDMKGADGIHLAIQCEQTGWENSSHLDHHHHHHINSAHDVKDCIDCREGFSSFELRSACCQVPLNRKRTQATAISPQSVNVWLGTKNFSAQFPPLTRDCGVQTSFEDERSMASGLRRNCKQTSEGSYDIPKCHCHMMAKSERTKTREAFHMSTRIAREVFYSHRSLPDLSFITLPSPSLQRLQRRSTDKPVLINPRIHRPNTNSNAPPNTNFKETLEELKKLQRPEAMHISGPFCSRRSGMFRPIGACRGADWHSSSSGFSTSSTSSGIDPGCFDYWYGSFGSFPRLPCCAALLDTRYVYNSAGFETFPRIVRQPEEKTQAKTRAVDRRYERYQYESHPAHNRQKPWKRWSASTSSNSSGNSAQAETLYSVAEEKTPTSPEKSLEGKLEENEEYGDCRLGTDGYYDNQVFDEKQEGLEDAVQCVRMRNTGLTLAETYCPDKRPLKSCLRKRQRSLSDPYAKAPWTDNIKKHNTAATTHRHSYGCDRDQMAGADGPIDYPKDFDAVAASSPVEVLPSGDCGSDSVSANPTRDVILNETSNTSLSEKDMARSKKSVSFAREVSFHSPPCSPQVPPRRQSLEGRQVPHNGYSLTKDSVSSPNWMGVTSNQPTFPVPRDIHNQDQNSAEGTFGKDKGSEDRDQPPTPPRSMGKKELEKKSAMLAEVSKAAEALVDHFSKSKDPFDKLRLGSSVETPEIGDLVLSRLCPAVAQVINNGLKSYESGLHVFGRVHITVWRVAEASAEPGPSTRAICDIVKELRNRPNLSSNKHRFDAFIFALLNSRLLDFWLGYLRHRDNVICHFYNNNALLQQQLYISDLGDAYEEMLLSLQPLSVLPFQLDLDFVCGSGGQNQASGEMTQSREGGATLSEPSAGSLSEESMKLSSPSVRYEEASEENALGQSAAKAWKWLSSSTANALPKAKSVVANVAQKVSPSISRLGTSLSKATLGDSSEYKVTEDILNMDQLADSLPLSNDDTESVSSTSNSTLLGSNVESPLEVKSVTEMERIDESKTSTCSKDSKNTDNEKQSQSLLDELFPDASETSDLEQSTSLSVSNIAQKFLGIGTSKRKQPYRKELTEYSFDSEPDSSNSIKESHSDTSLKNEESSKKGTSSNKASESLVQEVLDKYCEANPSKSETNELKSDNKNSFNNSSGPKSSMPKLESQPSANSFDIIKLFDKLLLPNKSSKTPESKANVEGGAAYRNTPTISAFNLFPWGQPNPTSDDLKSPNSKQERTHSNTTDRSSDQNQNAAETTNIKAENKEVSKTAEPAPVLAENKSGNSADPFATGSSALYEWCDMAKPQDPSQDPSEDHCDLPLDSTASLPSDSPASPQDYFRMPDYRYVRTLYASSHDCTAGIDGVLDFAAGDELEVLAQLDKSWLFCANGHLEGIVHIQWVKPLDDQLVFETLHDNFYR</sequence>